<dbReference type="InterPro" id="IPR006120">
    <property type="entry name" value="Resolvase_HTH_dom"/>
</dbReference>
<evidence type="ECO:0000313" key="2">
    <source>
        <dbReference type="EMBL" id="MBF9304586.1"/>
    </source>
</evidence>
<dbReference type="Gene3D" id="1.10.10.10">
    <property type="entry name" value="Winged helix-like DNA-binding domain superfamily/Winged helix DNA-binding domain"/>
    <property type="match status" value="1"/>
</dbReference>
<dbReference type="GO" id="GO:0000150">
    <property type="term" value="F:DNA strand exchange activity"/>
    <property type="evidence" value="ECO:0007669"/>
    <property type="project" value="InterPro"/>
</dbReference>
<feature type="non-terminal residue" evidence="2">
    <location>
        <position position="1"/>
    </location>
</feature>
<proteinExistence type="predicted"/>
<accession>A0A8I0W9W0</accession>
<name>A0A8I0W9W0_STAEP</name>
<dbReference type="AlphaFoldDB" id="A0A8I0W9W0"/>
<dbReference type="GO" id="GO:0003677">
    <property type="term" value="F:DNA binding"/>
    <property type="evidence" value="ECO:0007669"/>
    <property type="project" value="InterPro"/>
</dbReference>
<reference evidence="2" key="1">
    <citation type="submission" date="2020-11" db="EMBL/GenBank/DDBJ databases">
        <title>Molecular epidemiology and genomic profiles of multidrug-resistant bacteria collected from clinical sources in South Africa.</title>
        <authorList>
            <person name="Asante J."/>
            <person name="Amoako D.G."/>
        </authorList>
    </citation>
    <scope>NUCLEOTIDE SEQUENCE</scope>
    <source>
        <strain evidence="2">C68</strain>
    </source>
</reference>
<protein>
    <submittedName>
        <fullName evidence="2">Helix-turn-helix domain-containing protein</fullName>
    </submittedName>
</protein>
<dbReference type="InterPro" id="IPR036388">
    <property type="entry name" value="WH-like_DNA-bd_sf"/>
</dbReference>
<dbReference type="Proteomes" id="UP000622362">
    <property type="component" value="Unassembled WGS sequence"/>
</dbReference>
<gene>
    <name evidence="2" type="ORF">I3V53_11005</name>
</gene>
<dbReference type="Pfam" id="PF02796">
    <property type="entry name" value="HTH_7"/>
    <property type="match status" value="1"/>
</dbReference>
<organism evidence="2 3">
    <name type="scientific">Staphylococcus epidermidis</name>
    <dbReference type="NCBI Taxonomy" id="1282"/>
    <lineage>
        <taxon>Bacteria</taxon>
        <taxon>Bacillati</taxon>
        <taxon>Bacillota</taxon>
        <taxon>Bacilli</taxon>
        <taxon>Bacillales</taxon>
        <taxon>Staphylococcaceae</taxon>
        <taxon>Staphylococcus</taxon>
    </lineage>
</organism>
<comment type="caution">
    <text evidence="2">The sequence shown here is derived from an EMBL/GenBank/DDBJ whole genome shotgun (WGS) entry which is preliminary data.</text>
</comment>
<feature type="domain" description="Resolvase HTH" evidence="1">
    <location>
        <begin position="1"/>
        <end position="21"/>
    </location>
</feature>
<sequence>IKTIAEQWKVSRTTIYRYLNKLNNQ</sequence>
<evidence type="ECO:0000313" key="3">
    <source>
        <dbReference type="Proteomes" id="UP000622362"/>
    </source>
</evidence>
<dbReference type="RefSeq" id="WP_196310090.1">
    <property type="nucleotide sequence ID" value="NZ_JADPYN010000028.1"/>
</dbReference>
<evidence type="ECO:0000259" key="1">
    <source>
        <dbReference type="Pfam" id="PF02796"/>
    </source>
</evidence>
<dbReference type="EMBL" id="JADPYN010000028">
    <property type="protein sequence ID" value="MBF9304586.1"/>
    <property type="molecule type" value="Genomic_DNA"/>
</dbReference>